<accession>A0ABV4T5V5</accession>
<feature type="transmembrane region" description="Helical" evidence="1">
    <location>
        <begin position="103"/>
        <end position="124"/>
    </location>
</feature>
<feature type="transmembrane region" description="Helical" evidence="1">
    <location>
        <begin position="14"/>
        <end position="31"/>
    </location>
</feature>
<name>A0ABV4T5V5_9EURY</name>
<reference evidence="2 3" key="1">
    <citation type="submission" date="2023-03" db="EMBL/GenBank/DDBJ databases">
        <title>Speciation in Pyrococcus: adaptation to high temperature as a mechanism.</title>
        <authorList>
            <person name="Gu J."/>
        </authorList>
    </citation>
    <scope>NUCLEOTIDE SEQUENCE [LARGE SCALE GENOMIC DNA]</scope>
    <source>
        <strain evidence="2 3">LMOA34</strain>
    </source>
</reference>
<evidence type="ECO:0000313" key="3">
    <source>
        <dbReference type="Proteomes" id="UP001571980"/>
    </source>
</evidence>
<feature type="transmembrane region" description="Helical" evidence="1">
    <location>
        <begin position="144"/>
        <end position="162"/>
    </location>
</feature>
<keyword evidence="1" id="KW-0472">Membrane</keyword>
<proteinExistence type="predicted"/>
<feature type="transmembrane region" description="Helical" evidence="1">
    <location>
        <begin position="197"/>
        <end position="214"/>
    </location>
</feature>
<organism evidence="2 3">
    <name type="scientific">Pyrococcus kukulkanii</name>
    <dbReference type="NCBI Taxonomy" id="1609559"/>
    <lineage>
        <taxon>Archaea</taxon>
        <taxon>Methanobacteriati</taxon>
        <taxon>Methanobacteriota</taxon>
        <taxon>Thermococci</taxon>
        <taxon>Thermococcales</taxon>
        <taxon>Thermococcaceae</taxon>
        <taxon>Pyrococcus</taxon>
    </lineage>
</organism>
<keyword evidence="3" id="KW-1185">Reference proteome</keyword>
<gene>
    <name evidence="2" type="ORF">P8X34_10830</name>
</gene>
<comment type="caution">
    <text evidence="2">The sequence shown here is derived from an EMBL/GenBank/DDBJ whole genome shotgun (WGS) entry which is preliminary data.</text>
</comment>
<keyword evidence="1" id="KW-1133">Transmembrane helix</keyword>
<dbReference type="Proteomes" id="UP001571980">
    <property type="component" value="Unassembled WGS sequence"/>
</dbReference>
<keyword evidence="1" id="KW-0812">Transmembrane</keyword>
<evidence type="ECO:0000256" key="1">
    <source>
        <dbReference type="SAM" id="Phobius"/>
    </source>
</evidence>
<feature type="transmembrane region" description="Helical" evidence="1">
    <location>
        <begin position="81"/>
        <end position="98"/>
    </location>
</feature>
<evidence type="ECO:0000313" key="2">
    <source>
        <dbReference type="EMBL" id="MFA4805220.1"/>
    </source>
</evidence>
<dbReference type="EMBL" id="JARRIG010000007">
    <property type="protein sequence ID" value="MFA4805220.1"/>
    <property type="molecule type" value="Genomic_DNA"/>
</dbReference>
<feature type="transmembrane region" description="Helical" evidence="1">
    <location>
        <begin position="38"/>
        <end position="61"/>
    </location>
</feature>
<protein>
    <recommendedName>
        <fullName evidence="4">PrsW family intramembrane metalloprotease</fullName>
    </recommendedName>
</protein>
<feature type="transmembrane region" description="Helical" evidence="1">
    <location>
        <begin position="174"/>
        <end position="191"/>
    </location>
</feature>
<sequence length="228" mass="24050">MVGMVPGEVLLTDFLSPIPLALGLLVTVLRIRAGWGRIVAGVVAGMFLVGMVMPLATSSLLSGGSYSSGLGLLFGVVVEEAVRVVPAVVVGFVLAYFFGASDWLLFLATVASGVGYGVGEFLLMRSQYSAFPMMEFVAYRLPALAGHAVWSLAWASVLPAVINGEEWKKWAPGAVLIIASHYMFNTAVASITRVMPFEVLGALALGVVPLLYLITGGNQHCMSEPRGV</sequence>
<dbReference type="RefSeq" id="WP_372824666.1">
    <property type="nucleotide sequence ID" value="NZ_JARRIG010000007.1"/>
</dbReference>
<evidence type="ECO:0008006" key="4">
    <source>
        <dbReference type="Google" id="ProtNLM"/>
    </source>
</evidence>